<evidence type="ECO:0000259" key="9">
    <source>
        <dbReference type="Pfam" id="PF04083"/>
    </source>
</evidence>
<dbReference type="GO" id="GO:0016788">
    <property type="term" value="F:hydrolase activity, acting on ester bonds"/>
    <property type="evidence" value="ECO:0007669"/>
    <property type="project" value="InterPro"/>
</dbReference>
<evidence type="ECO:0000256" key="3">
    <source>
        <dbReference type="ARBA" id="ARBA00022801"/>
    </source>
</evidence>
<evidence type="ECO:0000256" key="5">
    <source>
        <dbReference type="ARBA" id="ARBA00023098"/>
    </source>
</evidence>
<evidence type="ECO:0000256" key="4">
    <source>
        <dbReference type="ARBA" id="ARBA00022963"/>
    </source>
</evidence>
<feature type="domain" description="Partial AB-hydrolase lipase" evidence="9">
    <location>
        <begin position="60"/>
        <end position="118"/>
    </location>
</feature>
<dbReference type="InterPro" id="IPR029058">
    <property type="entry name" value="AB_hydrolase_fold"/>
</dbReference>
<keyword evidence="11" id="KW-1185">Reference proteome</keyword>
<evidence type="ECO:0000313" key="11">
    <source>
        <dbReference type="Proteomes" id="UP000249218"/>
    </source>
</evidence>
<organism evidence="10 11">
    <name type="scientific">Helicoverpa armigera</name>
    <name type="common">Cotton bollworm</name>
    <name type="synonym">Heliothis armigera</name>
    <dbReference type="NCBI Taxonomy" id="29058"/>
    <lineage>
        <taxon>Eukaryota</taxon>
        <taxon>Metazoa</taxon>
        <taxon>Ecdysozoa</taxon>
        <taxon>Arthropoda</taxon>
        <taxon>Hexapoda</taxon>
        <taxon>Insecta</taxon>
        <taxon>Pterygota</taxon>
        <taxon>Neoptera</taxon>
        <taxon>Endopterygota</taxon>
        <taxon>Lepidoptera</taxon>
        <taxon>Glossata</taxon>
        <taxon>Ditrysia</taxon>
        <taxon>Noctuoidea</taxon>
        <taxon>Noctuidae</taxon>
        <taxon>Heliothinae</taxon>
        <taxon>Helicoverpa</taxon>
    </lineage>
</organism>
<evidence type="ECO:0000256" key="2">
    <source>
        <dbReference type="ARBA" id="ARBA00022729"/>
    </source>
</evidence>
<evidence type="ECO:0000256" key="6">
    <source>
        <dbReference type="ARBA" id="ARBA00023180"/>
    </source>
</evidence>
<dbReference type="InterPro" id="IPR025483">
    <property type="entry name" value="Lipase_euk"/>
</dbReference>
<keyword evidence="6" id="KW-0325">Glycoprotein</keyword>
<evidence type="ECO:0000256" key="8">
    <source>
        <dbReference type="PIRSR" id="PIRSR000862-1"/>
    </source>
</evidence>
<evidence type="ECO:0000256" key="1">
    <source>
        <dbReference type="ARBA" id="ARBA00010701"/>
    </source>
</evidence>
<dbReference type="PANTHER" id="PTHR11005">
    <property type="entry name" value="LYSOSOMAL ACID LIPASE-RELATED"/>
    <property type="match status" value="1"/>
</dbReference>
<name>A0A2W1BR25_HELAM</name>
<reference evidence="10 11" key="1">
    <citation type="journal article" date="2017" name="BMC Biol.">
        <title>Genomic innovations, transcriptional plasticity and gene loss underlying the evolution and divergence of two highly polyphagous and invasive Helicoverpa pest species.</title>
        <authorList>
            <person name="Pearce S.L."/>
            <person name="Clarke D.F."/>
            <person name="East P.D."/>
            <person name="Elfekih S."/>
            <person name="Gordon K.H."/>
            <person name="Jermiin L.S."/>
            <person name="McGaughran A."/>
            <person name="Oakeshott J.G."/>
            <person name="Papanikolaou A."/>
            <person name="Perera O.P."/>
            <person name="Rane R.V."/>
            <person name="Richards S."/>
            <person name="Tay W.T."/>
            <person name="Walsh T.K."/>
            <person name="Anderson A."/>
            <person name="Anderson C.J."/>
            <person name="Asgari S."/>
            <person name="Board P.G."/>
            <person name="Bretschneider A."/>
            <person name="Campbell P.M."/>
            <person name="Chertemps T."/>
            <person name="Christeller J.T."/>
            <person name="Coppin C.W."/>
            <person name="Downes S.J."/>
            <person name="Duan G."/>
            <person name="Farnsworth C.A."/>
            <person name="Good R.T."/>
            <person name="Han L.B."/>
            <person name="Han Y.C."/>
            <person name="Hatje K."/>
            <person name="Horne I."/>
            <person name="Huang Y.P."/>
            <person name="Hughes D.S."/>
            <person name="Jacquin-Joly E."/>
            <person name="James W."/>
            <person name="Jhangiani S."/>
            <person name="Kollmar M."/>
            <person name="Kuwar S.S."/>
            <person name="Li S."/>
            <person name="Liu N.Y."/>
            <person name="Maibeche M.T."/>
            <person name="Miller J.R."/>
            <person name="Montagne N."/>
            <person name="Perry T."/>
            <person name="Qu J."/>
            <person name="Song S.V."/>
            <person name="Sutton G.G."/>
            <person name="Vogel H."/>
            <person name="Walenz B.P."/>
            <person name="Xu W."/>
            <person name="Zhang H.J."/>
            <person name="Zou Z."/>
            <person name="Batterham P."/>
            <person name="Edwards O.R."/>
            <person name="Feyereisen R."/>
            <person name="Gibbs R.A."/>
            <person name="Heckel D.G."/>
            <person name="McGrath A."/>
            <person name="Robin C."/>
            <person name="Scherer S.E."/>
            <person name="Worley K.C."/>
            <person name="Wu Y.D."/>
        </authorList>
    </citation>
    <scope>NUCLEOTIDE SEQUENCE [LARGE SCALE GENOMIC DNA]</scope>
    <source>
        <strain evidence="10">Harm_GR_Male_#8</strain>
        <tissue evidence="10">Whole organism</tissue>
    </source>
</reference>
<feature type="active site" description="Charge relay system" evidence="8">
    <location>
        <position position="373"/>
    </location>
</feature>
<feature type="active site" description="Nucleophile" evidence="8">
    <location>
        <position position="196"/>
    </location>
</feature>
<dbReference type="FunFam" id="3.40.50.1820:FF:000057">
    <property type="entry name" value="Lipase"/>
    <property type="match status" value="1"/>
</dbReference>
<evidence type="ECO:0000313" key="10">
    <source>
        <dbReference type="EMBL" id="PZC77549.1"/>
    </source>
</evidence>
<keyword evidence="4 7" id="KW-0442">Lipid degradation</keyword>
<protein>
    <recommendedName>
        <fullName evidence="7">Lipase</fullName>
    </recommendedName>
</protein>
<keyword evidence="2" id="KW-0732">Signal</keyword>
<dbReference type="EMBL" id="KZ149926">
    <property type="protein sequence ID" value="PZC77549.1"/>
    <property type="molecule type" value="Genomic_DNA"/>
</dbReference>
<dbReference type="SUPFAM" id="SSF53474">
    <property type="entry name" value="alpha/beta-Hydrolases"/>
    <property type="match status" value="1"/>
</dbReference>
<feature type="active site" description="Charge relay system" evidence="8">
    <location>
        <position position="404"/>
    </location>
</feature>
<dbReference type="AlphaFoldDB" id="A0A2W1BR25"/>
<dbReference type="PIRSF" id="PIRSF000862">
    <property type="entry name" value="Steryl_ester_lip"/>
    <property type="match status" value="1"/>
</dbReference>
<sequence length="431" mass="49165">MQAEMLRLANDMASTHSFSFLLSSLAVVTLGHVLRSPSLHLRRETKSSLGYPKDSLLNFTELTAEYGYLSEEHKVLTDDGYILTMFRIVKARNCHRAKRSPPVLLMHGLLQSSDSWIDSGPDAGLAYLISDACYDLWLGNVRGNYYSREHVRLDPDKDPAYWKFYIEEIGIYDVPAMIDYVLEYTGFEKLNYIGFSQGTGTFLVMCSEKPGYCDKVKLVISLAPASRQMHTQSKIFRTVTQFFYRMEDTLSRAGLYEAFSKGGPGQEFAAFFCHLSSEAERLCEEVIYEFDHVNSLHFGSIASKTIRVLFGHFPAGTSVHNMARYGQSMNSGRFEKFDYGREQNLVLYGSEEPPQYNLSATTVPVMCIYGKNDGLVDTRDVEWLMAQLPNVLELVKVEDPQWSHLDFTYSQYTKNTVFPKINEYLLKFSYG</sequence>
<evidence type="ECO:0000256" key="7">
    <source>
        <dbReference type="PIRNR" id="PIRNR000862"/>
    </source>
</evidence>
<proteinExistence type="inferred from homology"/>
<dbReference type="InterPro" id="IPR006693">
    <property type="entry name" value="AB_hydrolase_lipase"/>
</dbReference>
<comment type="similarity">
    <text evidence="1 7">Belongs to the AB hydrolase superfamily. Lipase family.</text>
</comment>
<dbReference type="Proteomes" id="UP000249218">
    <property type="component" value="Unassembled WGS sequence"/>
</dbReference>
<dbReference type="OrthoDB" id="9974421at2759"/>
<dbReference type="Gene3D" id="3.40.50.1820">
    <property type="entry name" value="alpha/beta hydrolase"/>
    <property type="match status" value="1"/>
</dbReference>
<keyword evidence="3 7" id="KW-0378">Hydrolase</keyword>
<accession>A0A2W1BR25</accession>
<keyword evidence="5" id="KW-0443">Lipid metabolism</keyword>
<dbReference type="Pfam" id="PF04083">
    <property type="entry name" value="Abhydro_lipase"/>
    <property type="match status" value="1"/>
</dbReference>
<gene>
    <name evidence="10" type="primary">HaOG200545</name>
    <name evidence="10" type="ORF">B5X24_HaOG200545</name>
</gene>
<dbReference type="GO" id="GO:0016042">
    <property type="term" value="P:lipid catabolic process"/>
    <property type="evidence" value="ECO:0007669"/>
    <property type="project" value="UniProtKB-KW"/>
</dbReference>